<feature type="compositionally biased region" description="Basic residues" evidence="1">
    <location>
        <begin position="133"/>
        <end position="143"/>
    </location>
</feature>
<feature type="region of interest" description="Disordered" evidence="1">
    <location>
        <begin position="120"/>
        <end position="150"/>
    </location>
</feature>
<dbReference type="EMBL" id="BGZK01000346">
    <property type="protein sequence ID" value="GBP38271.1"/>
    <property type="molecule type" value="Genomic_DNA"/>
</dbReference>
<comment type="caution">
    <text evidence="2">The sequence shown here is derived from an EMBL/GenBank/DDBJ whole genome shotgun (WGS) entry which is preliminary data.</text>
</comment>
<reference evidence="2 3" key="1">
    <citation type="journal article" date="2019" name="Commun. Biol.">
        <title>The bagworm genome reveals a unique fibroin gene that provides high tensile strength.</title>
        <authorList>
            <person name="Kono N."/>
            <person name="Nakamura H."/>
            <person name="Ohtoshi R."/>
            <person name="Tomita M."/>
            <person name="Numata K."/>
            <person name="Arakawa K."/>
        </authorList>
    </citation>
    <scope>NUCLEOTIDE SEQUENCE [LARGE SCALE GENOMIC DNA]</scope>
</reference>
<accession>A0A4C1VID4</accession>
<name>A0A4C1VID4_EUMVA</name>
<organism evidence="2 3">
    <name type="scientific">Eumeta variegata</name>
    <name type="common">Bagworm moth</name>
    <name type="synonym">Eumeta japonica</name>
    <dbReference type="NCBI Taxonomy" id="151549"/>
    <lineage>
        <taxon>Eukaryota</taxon>
        <taxon>Metazoa</taxon>
        <taxon>Ecdysozoa</taxon>
        <taxon>Arthropoda</taxon>
        <taxon>Hexapoda</taxon>
        <taxon>Insecta</taxon>
        <taxon>Pterygota</taxon>
        <taxon>Neoptera</taxon>
        <taxon>Endopterygota</taxon>
        <taxon>Lepidoptera</taxon>
        <taxon>Glossata</taxon>
        <taxon>Ditrysia</taxon>
        <taxon>Tineoidea</taxon>
        <taxon>Psychidae</taxon>
        <taxon>Oiketicinae</taxon>
        <taxon>Eumeta</taxon>
    </lineage>
</organism>
<evidence type="ECO:0000313" key="2">
    <source>
        <dbReference type="EMBL" id="GBP38271.1"/>
    </source>
</evidence>
<sequence length="183" mass="20321">MHLAPLCRAAFTFCVDIAVNCRRVSFCERHGVTLHSPPALHPLPPFVRAASAPMSRFFMPSLSSAPRPLDLRSTHLDVFIAYSVRVACVSLHVDFALCRVESHPLPSLLAELSESLPPLRTTAPQFLPPRAPRPSRRPRRREGRRCTPNFPITNYTEESSGSGYTLRTTDLAVVNPTSLIYCA</sequence>
<proteinExistence type="predicted"/>
<dbReference type="Proteomes" id="UP000299102">
    <property type="component" value="Unassembled WGS sequence"/>
</dbReference>
<dbReference type="AlphaFoldDB" id="A0A4C1VID4"/>
<keyword evidence="3" id="KW-1185">Reference proteome</keyword>
<evidence type="ECO:0000313" key="3">
    <source>
        <dbReference type="Proteomes" id="UP000299102"/>
    </source>
</evidence>
<gene>
    <name evidence="2" type="ORF">EVAR_29214_1</name>
</gene>
<protein>
    <submittedName>
        <fullName evidence="2">Uncharacterized protein</fullName>
    </submittedName>
</protein>
<evidence type="ECO:0000256" key="1">
    <source>
        <dbReference type="SAM" id="MobiDB-lite"/>
    </source>
</evidence>